<dbReference type="AlphaFoldDB" id="A0A839VH21"/>
<comment type="caution">
    <text evidence="2">The sequence shown here is derived from an EMBL/GenBank/DDBJ whole genome shotgun (WGS) entry which is preliminary data.</text>
</comment>
<protein>
    <submittedName>
        <fullName evidence="2">Feruloyl-CoA synthase</fullName>
        <ecNumber evidence="2">6.2.1.34</ecNumber>
    </submittedName>
</protein>
<name>A0A839VH21_9GAMM</name>
<feature type="domain" description="AMP-dependent synthetase/ligase" evidence="1">
    <location>
        <begin position="48"/>
        <end position="431"/>
    </location>
</feature>
<dbReference type="CDD" id="cd05921">
    <property type="entry name" value="FCS"/>
    <property type="match status" value="1"/>
</dbReference>
<dbReference type="Gene3D" id="3.40.50.12780">
    <property type="entry name" value="N-terminal domain of ligase-like"/>
    <property type="match status" value="1"/>
</dbReference>
<evidence type="ECO:0000313" key="3">
    <source>
        <dbReference type="Proteomes" id="UP000547614"/>
    </source>
</evidence>
<keyword evidence="3" id="KW-1185">Reference proteome</keyword>
<proteinExistence type="predicted"/>
<sequence>MNASNAPTEKPMFTEPRVLMDKRDDGSILLQSAIPLDEHYARCVGEWLEHWAREAPERTWLAQRGADDQWQRLTYGEARQRVIAIASWLLTQDLSAERPVVILSDNSIEHALLMVAAMHIGVPSCSISPGNSLMSKDYAKLKGNIELLRPGVIYADPIEKFRPALEAVADLHDATLVAGGQSREPMAGSVAFADIEAERDEAAVMIAFDAITPETIAKFLFTSGSVGMPKAVPNTQRMLCSNQKAKELIWPMLAEEPPVLLDWLPWSHTFGGNHNFNLILRWGGTLYLDDGKPTPALIEKTARNLMEVSPTLYFSVPRAYDMLVPLLREDDTLREGFFSRLKLVFYAAAALPHHLWTALEEMARETTGQEIMVVSSWGATETAPICTDCHFNATRSGVIGVPIPGTSLKLMPNADKLEVRIKGPNVFNGYWKQPELSAKAFDDEGYYMIGDAVEFVDPERPELGLLFDGRVGEDFKLLTGTWVHVGALRMAGLEAIAPVGQDIVVTGHDRDEIGFLIFPHSEECRRLCPDLPADTPLETLMERPEIIERARQGLAALKAKGGGSSTYPTRALLMSEPPSAEAGEITDKGYINQRMVLNRRADLVEALYASTSADAPDARVITLPTGQ</sequence>
<reference evidence="2 3" key="1">
    <citation type="submission" date="2020-08" db="EMBL/GenBank/DDBJ databases">
        <title>Genomic Encyclopedia of Type Strains, Phase III (KMG-III): the genomes of soil and plant-associated and newly described type strains.</title>
        <authorList>
            <person name="Whitman W."/>
        </authorList>
    </citation>
    <scope>NUCLEOTIDE SEQUENCE [LARGE SCALE GENOMIC DNA]</scope>
    <source>
        <strain evidence="2 3">CECT 7282</strain>
    </source>
</reference>
<dbReference type="RefSeq" id="WP_183327038.1">
    <property type="nucleotide sequence ID" value="NZ_JACHXP010000019.1"/>
</dbReference>
<dbReference type="PANTHER" id="PTHR24096:SF420">
    <property type="entry name" value="LONG-CHAIN-FATTY-ACID--COA LIGASE-RELATED"/>
    <property type="match status" value="1"/>
</dbReference>
<evidence type="ECO:0000259" key="1">
    <source>
        <dbReference type="Pfam" id="PF00501"/>
    </source>
</evidence>
<evidence type="ECO:0000313" key="2">
    <source>
        <dbReference type="EMBL" id="MBB3191914.1"/>
    </source>
</evidence>
<dbReference type="InterPro" id="IPR000873">
    <property type="entry name" value="AMP-dep_synth/lig_dom"/>
</dbReference>
<dbReference type="Proteomes" id="UP000547614">
    <property type="component" value="Unassembled WGS sequence"/>
</dbReference>
<dbReference type="InterPro" id="IPR042099">
    <property type="entry name" value="ANL_N_sf"/>
</dbReference>
<keyword evidence="2" id="KW-0436">Ligase</keyword>
<dbReference type="PANTHER" id="PTHR24096">
    <property type="entry name" value="LONG-CHAIN-FATTY-ACID--COA LIGASE"/>
    <property type="match status" value="1"/>
</dbReference>
<dbReference type="Pfam" id="PF00501">
    <property type="entry name" value="AMP-binding"/>
    <property type="match status" value="1"/>
</dbReference>
<gene>
    <name evidence="2" type="ORF">FHR94_003190</name>
</gene>
<dbReference type="EC" id="6.2.1.34" evidence="2"/>
<dbReference type="SUPFAM" id="SSF56801">
    <property type="entry name" value="Acetyl-CoA synthetase-like"/>
    <property type="match status" value="1"/>
</dbReference>
<organism evidence="2 3">
    <name type="scientific">Halomonas cerina</name>
    <dbReference type="NCBI Taxonomy" id="447424"/>
    <lineage>
        <taxon>Bacteria</taxon>
        <taxon>Pseudomonadati</taxon>
        <taxon>Pseudomonadota</taxon>
        <taxon>Gammaproteobacteria</taxon>
        <taxon>Oceanospirillales</taxon>
        <taxon>Halomonadaceae</taxon>
        <taxon>Halomonas</taxon>
    </lineage>
</organism>
<dbReference type="GO" id="GO:0050563">
    <property type="term" value="F:trans-feruloyl-CoA synthase activity"/>
    <property type="evidence" value="ECO:0007669"/>
    <property type="project" value="UniProtKB-EC"/>
</dbReference>
<accession>A0A839VH21</accession>
<dbReference type="EMBL" id="JACHXP010000019">
    <property type="protein sequence ID" value="MBB3191914.1"/>
    <property type="molecule type" value="Genomic_DNA"/>
</dbReference>